<dbReference type="Proteomes" id="UP000274097">
    <property type="component" value="Unassembled WGS sequence"/>
</dbReference>
<gene>
    <name evidence="10" type="ORF">D6Z83_13655</name>
    <name evidence="11" type="ORF">EBE87_01935</name>
</gene>
<dbReference type="OrthoDB" id="9804789at2"/>
<comment type="caution">
    <text evidence="10">The sequence shown here is derived from an EMBL/GenBank/DDBJ whole genome shotgun (WGS) entry which is preliminary data.</text>
</comment>
<evidence type="ECO:0000256" key="5">
    <source>
        <dbReference type="ARBA" id="ARBA00022679"/>
    </source>
</evidence>
<dbReference type="PANTHER" id="PTHR43467:SF2">
    <property type="entry name" value="COBALT-PRECORRIN-2 C(20)-METHYLTRANSFERASE"/>
    <property type="match status" value="1"/>
</dbReference>
<protein>
    <submittedName>
        <fullName evidence="10">Precorrin-2 C(20)-methyltransferase</fullName>
        <ecNumber evidence="10">2.1.1.130</ecNumber>
    </submittedName>
</protein>
<evidence type="ECO:0000256" key="8">
    <source>
        <dbReference type="RuleBase" id="RU003960"/>
    </source>
</evidence>
<dbReference type="InterPro" id="IPR012382">
    <property type="entry name" value="CobI/CbiL"/>
</dbReference>
<dbReference type="PIRSF" id="PIRSF036427">
    <property type="entry name" value="Precrrn-2_mtase"/>
    <property type="match status" value="1"/>
</dbReference>
<evidence type="ECO:0000256" key="4">
    <source>
        <dbReference type="ARBA" id="ARBA00022603"/>
    </source>
</evidence>
<dbReference type="EMBL" id="RAQU01000077">
    <property type="protein sequence ID" value="RKK03628.1"/>
    <property type="molecule type" value="Genomic_DNA"/>
</dbReference>
<sequence length="243" mass="26269">MTSGTLHILGLGPGDPELVTLKAARILGAAPVFAHFAKRGRTGHARGIAAPHLNPAAEELRFDYPFTMDLPVTDPRYFPEMGAFYDRCAETLSACLAAGQDVALLCEGDPFLYGSAMYPFDRLRHRHPVQVVPGITAMSGCWSVAEAPMVHGDDTLLVLPATMDSDSLRTRLQQADAAVVMKLGRHLPRLRGILDELGLTARALYVERGTMEGGHAVPLAGRDDSPAPYFSLLLIPGRQDPRC</sequence>
<dbReference type="EMBL" id="RFLX01000001">
    <property type="protein sequence ID" value="RMI27155.1"/>
    <property type="molecule type" value="Genomic_DNA"/>
</dbReference>
<reference evidence="10 13" key="1">
    <citation type="submission" date="2018-09" db="EMBL/GenBank/DDBJ databases">
        <title>Roseomonas sp. nov., isolated from feces of Tibetan antelopes in the Qinghai-Tibet plateau, China.</title>
        <authorList>
            <person name="Tian Z."/>
        </authorList>
    </citation>
    <scope>NUCLEOTIDE SEQUENCE [LARGE SCALE GENOMIC DNA]</scope>
    <source>
        <strain evidence="11 12">Z23</strain>
        <strain evidence="10 13">Z24</strain>
    </source>
</reference>
<dbReference type="InterPro" id="IPR035996">
    <property type="entry name" value="4pyrrol_Methylase_sf"/>
</dbReference>
<dbReference type="GO" id="GO:0032259">
    <property type="term" value="P:methylation"/>
    <property type="evidence" value="ECO:0007669"/>
    <property type="project" value="UniProtKB-KW"/>
</dbReference>
<dbReference type="InterPro" id="IPR006364">
    <property type="entry name" value="CobI/CbiL/CobIJ_dom"/>
</dbReference>
<dbReference type="InterPro" id="IPR000878">
    <property type="entry name" value="4pyrrol_Mease"/>
</dbReference>
<evidence type="ECO:0000256" key="1">
    <source>
        <dbReference type="ARBA" id="ARBA00004953"/>
    </source>
</evidence>
<dbReference type="AlphaFoldDB" id="A0A3A9JSE3"/>
<dbReference type="CDD" id="cd11645">
    <property type="entry name" value="Precorrin_2_C20_MT"/>
    <property type="match status" value="1"/>
</dbReference>
<dbReference type="PROSITE" id="PS00840">
    <property type="entry name" value="SUMT_2"/>
    <property type="match status" value="1"/>
</dbReference>
<dbReference type="Gene3D" id="3.30.950.10">
    <property type="entry name" value="Methyltransferase, Cobalt-precorrin-4 Transmethylase, Domain 2"/>
    <property type="match status" value="1"/>
</dbReference>
<dbReference type="UniPathway" id="UPA00148"/>
<evidence type="ECO:0000313" key="10">
    <source>
        <dbReference type="EMBL" id="RKK03628.1"/>
    </source>
</evidence>
<organism evidence="10 13">
    <name type="scientific">Teichococcus wenyumeiae</name>
    <dbReference type="NCBI Taxonomy" id="2478470"/>
    <lineage>
        <taxon>Bacteria</taxon>
        <taxon>Pseudomonadati</taxon>
        <taxon>Pseudomonadota</taxon>
        <taxon>Alphaproteobacteria</taxon>
        <taxon>Acetobacterales</taxon>
        <taxon>Roseomonadaceae</taxon>
        <taxon>Roseomonas</taxon>
    </lineage>
</organism>
<keyword evidence="3" id="KW-0169">Cobalamin biosynthesis</keyword>
<dbReference type="Gene3D" id="3.40.1010.10">
    <property type="entry name" value="Cobalt-precorrin-4 Transmethylase, Domain 1"/>
    <property type="match status" value="1"/>
</dbReference>
<keyword evidence="6" id="KW-0949">S-adenosyl-L-methionine</keyword>
<dbReference type="SUPFAM" id="SSF53790">
    <property type="entry name" value="Tetrapyrrole methylase"/>
    <property type="match status" value="1"/>
</dbReference>
<keyword evidence="5 8" id="KW-0808">Transferase</keyword>
<dbReference type="Pfam" id="PF00590">
    <property type="entry name" value="TP_methylase"/>
    <property type="match status" value="1"/>
</dbReference>
<proteinExistence type="inferred from homology"/>
<dbReference type="Proteomes" id="UP000278036">
    <property type="component" value="Unassembled WGS sequence"/>
</dbReference>
<dbReference type="InterPro" id="IPR014777">
    <property type="entry name" value="4pyrrole_Mease_sub1"/>
</dbReference>
<name>A0A3A9JSE3_9PROT</name>
<dbReference type="NCBIfam" id="NF004647">
    <property type="entry name" value="PRK05990.1"/>
    <property type="match status" value="1"/>
</dbReference>
<dbReference type="PANTHER" id="PTHR43467">
    <property type="entry name" value="COBALT-PRECORRIN-2 C(20)-METHYLTRANSFERASE"/>
    <property type="match status" value="1"/>
</dbReference>
<evidence type="ECO:0000256" key="7">
    <source>
        <dbReference type="PIRNR" id="PIRNR036427"/>
    </source>
</evidence>
<dbReference type="EC" id="2.1.1.130" evidence="10"/>
<dbReference type="InParanoid" id="A0A3A9JSE3"/>
<evidence type="ECO:0000313" key="12">
    <source>
        <dbReference type="Proteomes" id="UP000274097"/>
    </source>
</evidence>
<keyword evidence="12" id="KW-1185">Reference proteome</keyword>
<evidence type="ECO:0000259" key="9">
    <source>
        <dbReference type="Pfam" id="PF00590"/>
    </source>
</evidence>
<dbReference type="RefSeq" id="WP_120638850.1">
    <property type="nucleotide sequence ID" value="NZ_RAQU01000077.1"/>
</dbReference>
<evidence type="ECO:0000313" key="13">
    <source>
        <dbReference type="Proteomes" id="UP000278036"/>
    </source>
</evidence>
<evidence type="ECO:0000256" key="6">
    <source>
        <dbReference type="ARBA" id="ARBA00022691"/>
    </source>
</evidence>
<dbReference type="InterPro" id="IPR003043">
    <property type="entry name" value="Uropor_MeTrfase_CS"/>
</dbReference>
<dbReference type="GO" id="GO:0030788">
    <property type="term" value="F:precorrin-2 C20-methyltransferase activity"/>
    <property type="evidence" value="ECO:0007669"/>
    <property type="project" value="UniProtKB-EC"/>
</dbReference>
<evidence type="ECO:0000256" key="2">
    <source>
        <dbReference type="ARBA" id="ARBA00005879"/>
    </source>
</evidence>
<accession>A0A3A9JSE3</accession>
<dbReference type="PROSITE" id="PS00839">
    <property type="entry name" value="SUMT_1"/>
    <property type="match status" value="1"/>
</dbReference>
<evidence type="ECO:0000256" key="3">
    <source>
        <dbReference type="ARBA" id="ARBA00022573"/>
    </source>
</evidence>
<dbReference type="GO" id="GO:0009236">
    <property type="term" value="P:cobalamin biosynthetic process"/>
    <property type="evidence" value="ECO:0007669"/>
    <property type="project" value="UniProtKB-UniRule"/>
</dbReference>
<comment type="similarity">
    <text evidence="2 7 8">Belongs to the precorrin methyltransferase family.</text>
</comment>
<keyword evidence="4 8" id="KW-0489">Methyltransferase</keyword>
<comment type="pathway">
    <text evidence="1">Cofactor biosynthesis; adenosylcobalamin biosynthesis.</text>
</comment>
<dbReference type="NCBIfam" id="TIGR01467">
    <property type="entry name" value="cobI_cbiL"/>
    <property type="match status" value="1"/>
</dbReference>
<evidence type="ECO:0000313" key="11">
    <source>
        <dbReference type="EMBL" id="RMI27155.1"/>
    </source>
</evidence>
<dbReference type="InterPro" id="IPR014776">
    <property type="entry name" value="4pyrrole_Mease_sub2"/>
</dbReference>
<feature type="domain" description="Tetrapyrrole methylase" evidence="9">
    <location>
        <begin position="5"/>
        <end position="213"/>
    </location>
</feature>